<dbReference type="Proteomes" id="UP000664991">
    <property type="component" value="Unassembled WGS sequence"/>
</dbReference>
<feature type="region of interest" description="Disordered" evidence="1">
    <location>
        <begin position="155"/>
        <end position="209"/>
    </location>
</feature>
<name>A0A836CUD8_SHEEP</name>
<dbReference type="AlphaFoldDB" id="A0A836CUD8"/>
<feature type="region of interest" description="Disordered" evidence="1">
    <location>
        <begin position="269"/>
        <end position="315"/>
    </location>
</feature>
<proteinExistence type="predicted"/>
<accession>A0A836CUD8</accession>
<dbReference type="EMBL" id="JAEMGP010000019">
    <property type="protein sequence ID" value="KAG5197904.1"/>
    <property type="molecule type" value="Genomic_DNA"/>
</dbReference>
<organism evidence="2 3">
    <name type="scientific">Ovis aries</name>
    <name type="common">Sheep</name>
    <dbReference type="NCBI Taxonomy" id="9940"/>
    <lineage>
        <taxon>Eukaryota</taxon>
        <taxon>Metazoa</taxon>
        <taxon>Chordata</taxon>
        <taxon>Craniata</taxon>
        <taxon>Vertebrata</taxon>
        <taxon>Euteleostomi</taxon>
        <taxon>Mammalia</taxon>
        <taxon>Eutheria</taxon>
        <taxon>Laurasiatheria</taxon>
        <taxon>Artiodactyla</taxon>
        <taxon>Ruminantia</taxon>
        <taxon>Pecora</taxon>
        <taxon>Bovidae</taxon>
        <taxon>Caprinae</taxon>
        <taxon>Ovis</taxon>
    </lineage>
</organism>
<protein>
    <submittedName>
        <fullName evidence="2">Uncharacterized protein</fullName>
    </submittedName>
</protein>
<evidence type="ECO:0000256" key="1">
    <source>
        <dbReference type="SAM" id="MobiDB-lite"/>
    </source>
</evidence>
<evidence type="ECO:0000313" key="2">
    <source>
        <dbReference type="EMBL" id="KAG5197904.1"/>
    </source>
</evidence>
<sequence length="613" mass="65103">MAWGCLLARAKARHAGLSPSVCQALHEAVAMGRKGSAHDSRRAVRRPEEGWLVTVSVACVDPGADHRGAQPCSLGPEEACSALSSASVHDPQSSAASASLPGLALGPSSRNGAWNRSSDGFLSNIPTGLDSSSCVLVLGSRQPPDGPCMWGKEEGRSTIAKPEPGKGPAVGFQREEERDQTSVHQRADSGKHPVPGRYRRLHRTPLRGNTGFPSPVSAYRRYLGFLFAIQKSAARQTPRAPIHIRSLQTCAFKTLNICVCGSARDTGRLVPPPSLEGSKEPPGHPEESAVEGRRPPGGGRVRVQGGSHVGAGRAHPAPSAVVGPACAYCSLCGARHGTDPACRPDRRAPWLEFPDPVVPAGGPFANHPWMRYPPSVWAWGVCSFDPLVGSQPSGPWFPRVFPYPVGPHPHTPHSFQLLLRVPQGLAQIGCVGASTRSPGPPGCFLTLWSPHPHTPRPLQLQDSAGLKSTLIDANMTTVGQMLREETCKKMLRNIDNVACVRQGPPSCTSSTRRPEAGTLPKPSRSMGSPRAKWTERSTGKGPVADQQPLGLQSASHKPRAVKSTPAGASEPHADMWEGERCWGPFLLGEASVELGVPEGTSKLQLTRTLQLGG</sequence>
<feature type="region of interest" description="Disordered" evidence="1">
    <location>
        <begin position="501"/>
        <end position="574"/>
    </location>
</feature>
<comment type="caution">
    <text evidence="2">The sequence shown here is derived from an EMBL/GenBank/DDBJ whole genome shotgun (WGS) entry which is preliminary data.</text>
</comment>
<feature type="compositionally biased region" description="Basic and acidic residues" evidence="1">
    <location>
        <begin position="277"/>
        <end position="294"/>
    </location>
</feature>
<reference evidence="2 3" key="1">
    <citation type="submission" date="2020-12" db="EMBL/GenBank/DDBJ databases">
        <title>De novo assembly of Tibetan sheep genome.</title>
        <authorList>
            <person name="Li X."/>
        </authorList>
    </citation>
    <scope>NUCLEOTIDE SEQUENCE [LARGE SCALE GENOMIC DNA]</scope>
    <source>
        <tissue evidence="2">Heart</tissue>
    </source>
</reference>
<evidence type="ECO:0000313" key="3">
    <source>
        <dbReference type="Proteomes" id="UP000664991"/>
    </source>
</evidence>
<feature type="compositionally biased region" description="Basic and acidic residues" evidence="1">
    <location>
        <begin position="173"/>
        <end position="191"/>
    </location>
</feature>
<gene>
    <name evidence="2" type="ORF">JEQ12_008633</name>
</gene>